<feature type="compositionally biased region" description="Basic residues" evidence="1">
    <location>
        <begin position="656"/>
        <end position="668"/>
    </location>
</feature>
<proteinExistence type="predicted"/>
<dbReference type="EMBL" id="MU860063">
    <property type="protein sequence ID" value="KAK4239440.1"/>
    <property type="molecule type" value="Genomic_DNA"/>
</dbReference>
<feature type="region of interest" description="Disordered" evidence="1">
    <location>
        <begin position="775"/>
        <end position="797"/>
    </location>
</feature>
<evidence type="ECO:0000256" key="1">
    <source>
        <dbReference type="SAM" id="MobiDB-lite"/>
    </source>
</evidence>
<name>A0AAN7CCV5_9PEZI</name>
<evidence type="ECO:0000256" key="2">
    <source>
        <dbReference type="SAM" id="Phobius"/>
    </source>
</evidence>
<feature type="compositionally biased region" description="Low complexity" evidence="1">
    <location>
        <begin position="641"/>
        <end position="655"/>
    </location>
</feature>
<feature type="region of interest" description="Disordered" evidence="1">
    <location>
        <begin position="1"/>
        <end position="213"/>
    </location>
</feature>
<feature type="compositionally biased region" description="Polar residues" evidence="1">
    <location>
        <begin position="411"/>
        <end position="425"/>
    </location>
</feature>
<feature type="compositionally biased region" description="Acidic residues" evidence="1">
    <location>
        <begin position="973"/>
        <end position="987"/>
    </location>
</feature>
<organism evidence="3 4">
    <name type="scientific">Achaetomium macrosporum</name>
    <dbReference type="NCBI Taxonomy" id="79813"/>
    <lineage>
        <taxon>Eukaryota</taxon>
        <taxon>Fungi</taxon>
        <taxon>Dikarya</taxon>
        <taxon>Ascomycota</taxon>
        <taxon>Pezizomycotina</taxon>
        <taxon>Sordariomycetes</taxon>
        <taxon>Sordariomycetidae</taxon>
        <taxon>Sordariales</taxon>
        <taxon>Chaetomiaceae</taxon>
        <taxon>Achaetomium</taxon>
    </lineage>
</organism>
<feature type="region of interest" description="Disordered" evidence="1">
    <location>
        <begin position="968"/>
        <end position="987"/>
    </location>
</feature>
<accession>A0AAN7CCV5</accession>
<keyword evidence="2" id="KW-0472">Membrane</keyword>
<comment type="caution">
    <text evidence="3">The sequence shown here is derived from an EMBL/GenBank/DDBJ whole genome shotgun (WGS) entry which is preliminary data.</text>
</comment>
<keyword evidence="2" id="KW-0812">Transmembrane</keyword>
<evidence type="ECO:0000313" key="4">
    <source>
        <dbReference type="Proteomes" id="UP001303760"/>
    </source>
</evidence>
<reference evidence="3" key="1">
    <citation type="journal article" date="2023" name="Mol. Phylogenet. Evol.">
        <title>Genome-scale phylogeny and comparative genomics of the fungal order Sordariales.</title>
        <authorList>
            <person name="Hensen N."/>
            <person name="Bonometti L."/>
            <person name="Westerberg I."/>
            <person name="Brannstrom I.O."/>
            <person name="Guillou S."/>
            <person name="Cros-Aarteil S."/>
            <person name="Calhoun S."/>
            <person name="Haridas S."/>
            <person name="Kuo A."/>
            <person name="Mondo S."/>
            <person name="Pangilinan J."/>
            <person name="Riley R."/>
            <person name="LaButti K."/>
            <person name="Andreopoulos B."/>
            <person name="Lipzen A."/>
            <person name="Chen C."/>
            <person name="Yan M."/>
            <person name="Daum C."/>
            <person name="Ng V."/>
            <person name="Clum A."/>
            <person name="Steindorff A."/>
            <person name="Ohm R.A."/>
            <person name="Martin F."/>
            <person name="Silar P."/>
            <person name="Natvig D.O."/>
            <person name="Lalanne C."/>
            <person name="Gautier V."/>
            <person name="Ament-Velasquez S.L."/>
            <person name="Kruys A."/>
            <person name="Hutchinson M.I."/>
            <person name="Powell A.J."/>
            <person name="Barry K."/>
            <person name="Miller A.N."/>
            <person name="Grigoriev I.V."/>
            <person name="Debuchy R."/>
            <person name="Gladieux P."/>
            <person name="Hiltunen Thoren M."/>
            <person name="Johannesson H."/>
        </authorList>
    </citation>
    <scope>NUCLEOTIDE SEQUENCE</scope>
    <source>
        <strain evidence="3">CBS 532.94</strain>
    </source>
</reference>
<feature type="compositionally biased region" description="Polar residues" evidence="1">
    <location>
        <begin position="152"/>
        <end position="162"/>
    </location>
</feature>
<feature type="compositionally biased region" description="Polar residues" evidence="1">
    <location>
        <begin position="52"/>
        <end position="70"/>
    </location>
</feature>
<evidence type="ECO:0000313" key="3">
    <source>
        <dbReference type="EMBL" id="KAK4239440.1"/>
    </source>
</evidence>
<feature type="region of interest" description="Disordered" evidence="1">
    <location>
        <begin position="286"/>
        <end position="312"/>
    </location>
</feature>
<feature type="transmembrane region" description="Helical" evidence="2">
    <location>
        <begin position="822"/>
        <end position="840"/>
    </location>
</feature>
<feature type="region of interest" description="Disordered" evidence="1">
    <location>
        <begin position="341"/>
        <end position="676"/>
    </location>
</feature>
<protein>
    <submittedName>
        <fullName evidence="3">Uncharacterized protein</fullName>
    </submittedName>
</protein>
<reference evidence="3" key="2">
    <citation type="submission" date="2023-05" db="EMBL/GenBank/DDBJ databases">
        <authorList>
            <consortium name="Lawrence Berkeley National Laboratory"/>
            <person name="Steindorff A."/>
            <person name="Hensen N."/>
            <person name="Bonometti L."/>
            <person name="Westerberg I."/>
            <person name="Brannstrom I.O."/>
            <person name="Guillou S."/>
            <person name="Cros-Aarteil S."/>
            <person name="Calhoun S."/>
            <person name="Haridas S."/>
            <person name="Kuo A."/>
            <person name="Mondo S."/>
            <person name="Pangilinan J."/>
            <person name="Riley R."/>
            <person name="Labutti K."/>
            <person name="Andreopoulos B."/>
            <person name="Lipzen A."/>
            <person name="Chen C."/>
            <person name="Yanf M."/>
            <person name="Daum C."/>
            <person name="Ng V."/>
            <person name="Clum A."/>
            <person name="Ohm R."/>
            <person name="Martin F."/>
            <person name="Silar P."/>
            <person name="Natvig D."/>
            <person name="Lalanne C."/>
            <person name="Gautier V."/>
            <person name="Ament-Velasquez S.L."/>
            <person name="Kruys A."/>
            <person name="Hutchinson M.I."/>
            <person name="Powell A.J."/>
            <person name="Barry K."/>
            <person name="Miller A.N."/>
            <person name="Grigoriev I.V."/>
            <person name="Debuchy R."/>
            <person name="Gladieux P."/>
            <person name="Thoren M.H."/>
            <person name="Johannesson H."/>
        </authorList>
    </citation>
    <scope>NUCLEOTIDE SEQUENCE</scope>
    <source>
        <strain evidence="3">CBS 532.94</strain>
    </source>
</reference>
<dbReference type="Proteomes" id="UP001303760">
    <property type="component" value="Unassembled WGS sequence"/>
</dbReference>
<feature type="compositionally biased region" description="Basic and acidic residues" evidence="1">
    <location>
        <begin position="357"/>
        <end position="366"/>
    </location>
</feature>
<keyword evidence="2" id="KW-1133">Transmembrane helix</keyword>
<gene>
    <name evidence="3" type="ORF">C8A03DRAFT_14158</name>
</gene>
<dbReference type="AlphaFoldDB" id="A0AAN7CCV5"/>
<keyword evidence="4" id="KW-1185">Reference proteome</keyword>
<sequence length="987" mass="108546">MERDKTQTAGPRPVSRGAEPNTRFISPLTITSASRRRSLFSRHRPEEGAARPTSSGSVSDTNAASSNNTRIPGPAQRRPFTLSDAYRMAEEEEAAQGSPSPAPRLWRSRRESTSRKLTKNRNSGSIDSQHRAGLNGKHTGTIRDDGPADSGVPSQQSDLSDSTFDEKLRQYALDQPDSEGPELLRRSTHSLAEAETALPEPQTPNKSFAWEADADFTAGDLQVSDSPPVAIKRSNTKIDEIRSLEAEVNDRFTGSPQHRPRNTLIGSLRALESEVALKVPDVPLESDDDFGKGTRQVAAEAENTVPRPRSVSRASAIVDELRSREIESLSRRALAAARLDEFRERNTGTSRSPSPDIARRSSREPMRASSSLGDRLRRQDSDGLANAVRAQEGSARQVHSSGDAADPGIGQETSKGQETHGSSSQSKDEPRDVLRQLAARMSVSPAPEVQTIADSEAPPATRNRDVAEGGTQKGLDGGAKRDARTVAFVGLQRRSSIESRLSKRRSFVNSEADPTERIEGEMKLFAPLENQSEKGSLRAPSPEPDEEAPDETPKPAKLDPLTQPTPRVIGAFVETPATVKVEKPGEPATRTASEDKGAEHQATSLGCMMADESADSKPPVPPLFREGKDGTERRHHKRTQSAGSDRVSGRSSSLSTRRRARSFSRGRRPLINSARPPTVKDDLLEIRRANHIDDSTLDDIAELFGHQGLLDATLGSGVAKPENSDNDAGHRENELEAYDRLNRSLQTGLLGIRTAKHGIEQLETKVSQADIKEHSPHAVHGDGTGRASPSGPSCRGSKAENDAAVTYIHLPLPRLWYRWPTFRFTFLGLGLFLLSLWYIAESLMCFRYCKPEYCYPGISCDWSSDDPLWGYAIPVKLDQWVTGGQGREFARRLRPEVADWLADMWDAATGTDISTVDTSRYSWEQKRQHRRRLAKKGLGKPLVERPEDQAVFNVWRSVREAKEKAQAAHEMGYELDEDESIAGDEKL</sequence>